<comment type="caution">
    <text evidence="1">The sequence shown here is derived from an EMBL/GenBank/DDBJ whole genome shotgun (WGS) entry which is preliminary data.</text>
</comment>
<name>A0AAD4LE74_9AGAM</name>
<dbReference type="EMBL" id="JAKELL010000085">
    <property type="protein sequence ID" value="KAH8983760.1"/>
    <property type="molecule type" value="Genomic_DNA"/>
</dbReference>
<protein>
    <recommendedName>
        <fullName evidence="3">Protein kinase domain-containing protein</fullName>
    </recommendedName>
</protein>
<gene>
    <name evidence="1" type="ORF">EDB92DRAFT_1781020</name>
</gene>
<reference evidence="1" key="1">
    <citation type="submission" date="2022-01" db="EMBL/GenBank/DDBJ databases">
        <title>Comparative genomics reveals a dynamic genome evolution in the ectomycorrhizal milk-cap (Lactarius) mushrooms.</title>
        <authorList>
            <consortium name="DOE Joint Genome Institute"/>
            <person name="Lebreton A."/>
            <person name="Tang N."/>
            <person name="Kuo A."/>
            <person name="LaButti K."/>
            <person name="Drula E."/>
            <person name="Barry K."/>
            <person name="Clum A."/>
            <person name="Lipzen A."/>
            <person name="Mousain D."/>
            <person name="Ng V."/>
            <person name="Wang R."/>
            <person name="Wang X."/>
            <person name="Dai Y."/>
            <person name="Henrissat B."/>
            <person name="Grigoriev I.V."/>
            <person name="Guerin-Laguette A."/>
            <person name="Yu F."/>
            <person name="Martin F.M."/>
        </authorList>
    </citation>
    <scope>NUCLEOTIDE SEQUENCE</scope>
    <source>
        <strain evidence="1">QP</strain>
    </source>
</reference>
<evidence type="ECO:0008006" key="3">
    <source>
        <dbReference type="Google" id="ProtNLM"/>
    </source>
</evidence>
<proteinExistence type="predicted"/>
<feature type="non-terminal residue" evidence="1">
    <location>
        <position position="1"/>
    </location>
</feature>
<sequence>SPILLLEHCGQPIKTNMPSRASDCQDTILGMFNRLYNAKFIQRSIHRRNILVQPGPLTHLPAERSLDNPSYRIIDFGR</sequence>
<dbReference type="Proteomes" id="UP001201163">
    <property type="component" value="Unassembled WGS sequence"/>
</dbReference>
<organism evidence="1 2">
    <name type="scientific">Lactarius akahatsu</name>
    <dbReference type="NCBI Taxonomy" id="416441"/>
    <lineage>
        <taxon>Eukaryota</taxon>
        <taxon>Fungi</taxon>
        <taxon>Dikarya</taxon>
        <taxon>Basidiomycota</taxon>
        <taxon>Agaricomycotina</taxon>
        <taxon>Agaricomycetes</taxon>
        <taxon>Russulales</taxon>
        <taxon>Russulaceae</taxon>
        <taxon>Lactarius</taxon>
    </lineage>
</organism>
<evidence type="ECO:0000313" key="1">
    <source>
        <dbReference type="EMBL" id="KAH8983760.1"/>
    </source>
</evidence>
<accession>A0AAD4LE74</accession>
<keyword evidence="2" id="KW-1185">Reference proteome</keyword>
<feature type="non-terminal residue" evidence="1">
    <location>
        <position position="78"/>
    </location>
</feature>
<dbReference type="AlphaFoldDB" id="A0AAD4LE74"/>
<evidence type="ECO:0000313" key="2">
    <source>
        <dbReference type="Proteomes" id="UP001201163"/>
    </source>
</evidence>